<dbReference type="PANTHER" id="PTHR22667">
    <property type="entry name" value="AT01380P-RELATED"/>
    <property type="match status" value="1"/>
</dbReference>
<dbReference type="SUPFAM" id="SSF54695">
    <property type="entry name" value="POZ domain"/>
    <property type="match status" value="1"/>
</dbReference>
<dbReference type="AlphaFoldDB" id="A0ABD0ZIR4"/>
<evidence type="ECO:0000313" key="3">
    <source>
        <dbReference type="Proteomes" id="UP001558652"/>
    </source>
</evidence>
<keyword evidence="3" id="KW-1185">Reference proteome</keyword>
<dbReference type="PROSITE" id="PS50097">
    <property type="entry name" value="BTB"/>
    <property type="match status" value="1"/>
</dbReference>
<dbReference type="Proteomes" id="UP001558652">
    <property type="component" value="Unassembled WGS sequence"/>
</dbReference>
<dbReference type="InterPro" id="IPR011333">
    <property type="entry name" value="SKP1/BTB/POZ_sf"/>
</dbReference>
<dbReference type="Pfam" id="PF00651">
    <property type="entry name" value="BTB"/>
    <property type="match status" value="1"/>
</dbReference>
<dbReference type="SMART" id="SM00225">
    <property type="entry name" value="BTB"/>
    <property type="match status" value="1"/>
</dbReference>
<gene>
    <name evidence="2" type="ORF">AAG570_000608</name>
</gene>
<protein>
    <recommendedName>
        <fullName evidence="1">BTB domain-containing protein</fullName>
    </recommendedName>
</protein>
<dbReference type="CDD" id="cd18186">
    <property type="entry name" value="BTB_POZ_ZBTB_KLHL-like"/>
    <property type="match status" value="1"/>
</dbReference>
<dbReference type="InterPro" id="IPR011705">
    <property type="entry name" value="BACK"/>
</dbReference>
<dbReference type="Gene3D" id="3.30.710.10">
    <property type="entry name" value="Potassium Channel Kv1.1, Chain A"/>
    <property type="match status" value="1"/>
</dbReference>
<dbReference type="InterPro" id="IPR000210">
    <property type="entry name" value="BTB/POZ_dom"/>
</dbReference>
<feature type="domain" description="BTB" evidence="1">
    <location>
        <begin position="8"/>
        <end position="69"/>
    </location>
</feature>
<accession>A0ABD0ZIR4</accession>
<reference evidence="2 3" key="1">
    <citation type="submission" date="2024-07" db="EMBL/GenBank/DDBJ databases">
        <title>Chromosome-level genome assembly of the water stick insect Ranatra chinensis (Heteroptera: Nepidae).</title>
        <authorList>
            <person name="Liu X."/>
        </authorList>
    </citation>
    <scope>NUCLEOTIDE SEQUENCE [LARGE SCALE GENOMIC DNA]</scope>
    <source>
        <strain evidence="2">Cailab_2021Rc</strain>
        <tissue evidence="2">Muscle</tissue>
    </source>
</reference>
<sequence length="241" mass="28301">MFNSFRNPDIIIGIGDHEFYCHRLVLQSYSEYFDEFNNLDSFTHIDISEMNVTKTAFIAIYSWMLSLGQGGFQHLKRENILEVLIACQCLKIKDYENQCLAFIDDKTVFSEDNAYFLFVQASRLKEKSIMELMIPRIQAFFLTLVSSKNFLELGPDDLCVILQSNYIVVHGEQEIFMSAIRWLMHDWKGRYEYMHTVMKCVRFGLMTPSQLIEIRKNPEIPEFKEITQDKEVQKLIEDGLA</sequence>
<proteinExistence type="predicted"/>
<comment type="caution">
    <text evidence="2">The sequence shown here is derived from an EMBL/GenBank/DDBJ whole genome shotgun (WGS) entry which is preliminary data.</text>
</comment>
<dbReference type="PANTHER" id="PTHR22667:SF0">
    <property type="entry name" value="AT01380P-RELATED"/>
    <property type="match status" value="1"/>
</dbReference>
<evidence type="ECO:0000313" key="2">
    <source>
        <dbReference type="EMBL" id="KAL1140678.1"/>
    </source>
</evidence>
<dbReference type="Gene3D" id="1.25.40.420">
    <property type="match status" value="1"/>
</dbReference>
<evidence type="ECO:0000259" key="1">
    <source>
        <dbReference type="PROSITE" id="PS50097"/>
    </source>
</evidence>
<dbReference type="Pfam" id="PF07707">
    <property type="entry name" value="BACK"/>
    <property type="match status" value="1"/>
</dbReference>
<name>A0ABD0ZIR4_9HEMI</name>
<dbReference type="SMART" id="SM00875">
    <property type="entry name" value="BACK"/>
    <property type="match status" value="1"/>
</dbReference>
<organism evidence="2 3">
    <name type="scientific">Ranatra chinensis</name>
    <dbReference type="NCBI Taxonomy" id="642074"/>
    <lineage>
        <taxon>Eukaryota</taxon>
        <taxon>Metazoa</taxon>
        <taxon>Ecdysozoa</taxon>
        <taxon>Arthropoda</taxon>
        <taxon>Hexapoda</taxon>
        <taxon>Insecta</taxon>
        <taxon>Pterygota</taxon>
        <taxon>Neoptera</taxon>
        <taxon>Paraneoptera</taxon>
        <taxon>Hemiptera</taxon>
        <taxon>Heteroptera</taxon>
        <taxon>Panheteroptera</taxon>
        <taxon>Nepomorpha</taxon>
        <taxon>Nepidae</taxon>
        <taxon>Ranatrinae</taxon>
        <taxon>Ranatra</taxon>
    </lineage>
</organism>
<dbReference type="EMBL" id="JBFDAA010000001">
    <property type="protein sequence ID" value="KAL1140678.1"/>
    <property type="molecule type" value="Genomic_DNA"/>
</dbReference>